<reference evidence="2" key="1">
    <citation type="journal article" date="2019" name="Int. J. Syst. Evol. Microbiol.">
        <title>The Global Catalogue of Microorganisms (GCM) 10K type strain sequencing project: providing services to taxonomists for standard genome sequencing and annotation.</title>
        <authorList>
            <consortium name="The Broad Institute Genomics Platform"/>
            <consortium name="The Broad Institute Genome Sequencing Center for Infectious Disease"/>
            <person name="Wu L."/>
            <person name="Ma J."/>
        </authorList>
    </citation>
    <scope>NUCLEOTIDE SEQUENCE [LARGE SCALE GENOMIC DNA]</scope>
    <source>
        <strain evidence="2">NBRC 102122</strain>
    </source>
</reference>
<comment type="caution">
    <text evidence="1">The sequence shown here is derived from an EMBL/GenBank/DDBJ whole genome shotgun (WGS) entry which is preliminary data.</text>
</comment>
<proteinExistence type="predicted"/>
<keyword evidence="2" id="KW-1185">Reference proteome</keyword>
<gene>
    <name evidence="1" type="ORF">GCM10007923_25490</name>
</gene>
<evidence type="ECO:0000313" key="2">
    <source>
        <dbReference type="Proteomes" id="UP001156702"/>
    </source>
</evidence>
<dbReference type="RefSeq" id="WP_244768322.1">
    <property type="nucleotide sequence ID" value="NZ_BSOP01000018.1"/>
</dbReference>
<evidence type="ECO:0000313" key="1">
    <source>
        <dbReference type="EMBL" id="GLR51341.1"/>
    </source>
</evidence>
<name>A0ABQ5ZJ19_9HYPH</name>
<protein>
    <submittedName>
        <fullName evidence="1">Uncharacterized protein</fullName>
    </submittedName>
</protein>
<sequence>MAAEDAFHGEWQQIASNAGECPSCRITIRQTGASLQIIANNDWTALAETGDRDTASGAGFWKRGTRKAYSGKTFNIRMRLNTDDELLMKMRIEPIQGKSRTIQGVFKRIERLAI</sequence>
<organism evidence="1 2">
    <name type="scientific">Shinella yambaruensis</name>
    <dbReference type="NCBI Taxonomy" id="415996"/>
    <lineage>
        <taxon>Bacteria</taxon>
        <taxon>Pseudomonadati</taxon>
        <taxon>Pseudomonadota</taxon>
        <taxon>Alphaproteobacteria</taxon>
        <taxon>Hyphomicrobiales</taxon>
        <taxon>Rhizobiaceae</taxon>
        <taxon>Shinella</taxon>
    </lineage>
</organism>
<accession>A0ABQ5ZJ19</accession>
<dbReference type="Proteomes" id="UP001156702">
    <property type="component" value="Unassembled WGS sequence"/>
</dbReference>
<dbReference type="EMBL" id="BSOP01000018">
    <property type="protein sequence ID" value="GLR51341.1"/>
    <property type="molecule type" value="Genomic_DNA"/>
</dbReference>